<feature type="transmembrane region" description="Helical" evidence="1">
    <location>
        <begin position="109"/>
        <end position="127"/>
    </location>
</feature>
<sequence length="139" mass="16245">MELKISRWIFFGVIVSSFFVQIFGVHVGGPWVLFEIFMILDLPNILQRSDLSSFLPILFIVIGQILFLLGWRTVKGYKLWLFMLSPLFVLIPLLFMLSTLESSQKETTLSAIPFFVMIVVFYVECFFKLKRNTNNHLNQ</sequence>
<evidence type="ECO:0000313" key="2">
    <source>
        <dbReference type="EMBL" id="QHI36235.1"/>
    </source>
</evidence>
<name>A0A7L4ZI03_9FLAO</name>
<keyword evidence="3" id="KW-1185">Reference proteome</keyword>
<dbReference type="OrthoDB" id="9992545at2"/>
<accession>A0A7L4ZI03</accession>
<gene>
    <name evidence="2" type="ORF">IMCC3317_15940</name>
</gene>
<dbReference type="AlphaFoldDB" id="A0A7L4ZI03"/>
<evidence type="ECO:0000313" key="3">
    <source>
        <dbReference type="Proteomes" id="UP000464657"/>
    </source>
</evidence>
<evidence type="ECO:0000256" key="1">
    <source>
        <dbReference type="SAM" id="Phobius"/>
    </source>
</evidence>
<keyword evidence="1" id="KW-1133">Transmembrane helix</keyword>
<feature type="transmembrane region" description="Helical" evidence="1">
    <location>
        <begin position="79"/>
        <end position="97"/>
    </location>
</feature>
<proteinExistence type="predicted"/>
<organism evidence="2 3">
    <name type="scientific">Kordia antarctica</name>
    <dbReference type="NCBI Taxonomy" id="1218801"/>
    <lineage>
        <taxon>Bacteria</taxon>
        <taxon>Pseudomonadati</taxon>
        <taxon>Bacteroidota</taxon>
        <taxon>Flavobacteriia</taxon>
        <taxon>Flavobacteriales</taxon>
        <taxon>Flavobacteriaceae</taxon>
        <taxon>Kordia</taxon>
    </lineage>
</organism>
<dbReference type="RefSeq" id="WP_160128960.1">
    <property type="nucleotide sequence ID" value="NZ_CP019288.1"/>
</dbReference>
<feature type="transmembrane region" description="Helical" evidence="1">
    <location>
        <begin position="9"/>
        <end position="33"/>
    </location>
</feature>
<reference evidence="2 3" key="1">
    <citation type="journal article" date="2013" name="Int. J. Syst. Evol. Microbiol.">
        <title>Kordia antarctica sp. nov., isolated from Antarctic seawater.</title>
        <authorList>
            <person name="Baek K."/>
            <person name="Choi A."/>
            <person name="Kang I."/>
            <person name="Lee K."/>
            <person name="Cho J.C."/>
        </authorList>
    </citation>
    <scope>NUCLEOTIDE SEQUENCE [LARGE SCALE GENOMIC DNA]</scope>
    <source>
        <strain evidence="2 3">IMCC3317</strain>
    </source>
</reference>
<dbReference type="KEGG" id="kan:IMCC3317_15940"/>
<dbReference type="Proteomes" id="UP000464657">
    <property type="component" value="Chromosome"/>
</dbReference>
<keyword evidence="1" id="KW-0812">Transmembrane</keyword>
<keyword evidence="1" id="KW-0472">Membrane</keyword>
<feature type="transmembrane region" description="Helical" evidence="1">
    <location>
        <begin position="53"/>
        <end position="72"/>
    </location>
</feature>
<dbReference type="EMBL" id="CP019288">
    <property type="protein sequence ID" value="QHI36235.1"/>
    <property type="molecule type" value="Genomic_DNA"/>
</dbReference>
<protein>
    <submittedName>
        <fullName evidence="2">Uncharacterized protein</fullName>
    </submittedName>
</protein>